<name>A0A7W7RRP4_9ACTN</name>
<dbReference type="RefSeq" id="WP_184753413.1">
    <property type="nucleotide sequence ID" value="NZ_BAABEK010000009.1"/>
</dbReference>
<dbReference type="InterPro" id="IPR007278">
    <property type="entry name" value="DUF397"/>
</dbReference>
<evidence type="ECO:0000313" key="2">
    <source>
        <dbReference type="EMBL" id="MBB4936962.1"/>
    </source>
</evidence>
<evidence type="ECO:0000313" key="3">
    <source>
        <dbReference type="Proteomes" id="UP000534286"/>
    </source>
</evidence>
<dbReference type="Proteomes" id="UP000534286">
    <property type="component" value="Unassembled WGS sequence"/>
</dbReference>
<protein>
    <recommendedName>
        <fullName evidence="1">DUF397 domain-containing protein</fullName>
    </recommendedName>
</protein>
<feature type="domain" description="DUF397" evidence="1">
    <location>
        <begin position="6"/>
        <end position="70"/>
    </location>
</feature>
<accession>A0A7W7RRP4</accession>
<gene>
    <name evidence="2" type="ORF">FHR32_001267</name>
</gene>
<comment type="caution">
    <text evidence="2">The sequence shown here is derived from an EMBL/GenBank/DDBJ whole genome shotgun (WGS) entry which is preliminary data.</text>
</comment>
<organism evidence="2 3">
    <name type="scientific">Streptosporangium album</name>
    <dbReference type="NCBI Taxonomy" id="47479"/>
    <lineage>
        <taxon>Bacteria</taxon>
        <taxon>Bacillati</taxon>
        <taxon>Actinomycetota</taxon>
        <taxon>Actinomycetes</taxon>
        <taxon>Streptosporangiales</taxon>
        <taxon>Streptosporangiaceae</taxon>
        <taxon>Streptosporangium</taxon>
    </lineage>
</organism>
<evidence type="ECO:0000259" key="1">
    <source>
        <dbReference type="Pfam" id="PF04149"/>
    </source>
</evidence>
<dbReference type="EMBL" id="JACHJU010000001">
    <property type="protein sequence ID" value="MBB4936962.1"/>
    <property type="molecule type" value="Genomic_DNA"/>
</dbReference>
<keyword evidence="3" id="KW-1185">Reference proteome</keyword>
<dbReference type="AlphaFoldDB" id="A0A7W7RRP4"/>
<dbReference type="Pfam" id="PF04149">
    <property type="entry name" value="DUF397"/>
    <property type="match status" value="1"/>
</dbReference>
<sequence>MDLNDLAWRKSSLSGSNGGDCVEVASLENASYRPVHKQDATHAVRDSKDPSGPILYFDLVEWKAFINRVKTSEFHLTPLTIP</sequence>
<proteinExistence type="predicted"/>
<reference evidence="2 3" key="1">
    <citation type="submission" date="2020-08" db="EMBL/GenBank/DDBJ databases">
        <title>Sequencing the genomes of 1000 actinobacteria strains.</title>
        <authorList>
            <person name="Klenk H.-P."/>
        </authorList>
    </citation>
    <scope>NUCLEOTIDE SEQUENCE [LARGE SCALE GENOMIC DNA]</scope>
    <source>
        <strain evidence="2 3">DSM 43023</strain>
    </source>
</reference>